<dbReference type="SUPFAM" id="SSF56219">
    <property type="entry name" value="DNase I-like"/>
    <property type="match status" value="1"/>
</dbReference>
<dbReference type="EMBL" id="GL349457">
    <property type="protein sequence ID" value="KNC49769.1"/>
    <property type="molecule type" value="Genomic_DNA"/>
</dbReference>
<dbReference type="GO" id="GO:0005737">
    <property type="term" value="C:cytoplasm"/>
    <property type="evidence" value="ECO:0007669"/>
    <property type="project" value="InterPro"/>
</dbReference>
<keyword evidence="3" id="KW-1185">Reference proteome</keyword>
<dbReference type="RefSeq" id="XP_013757553.1">
    <property type="nucleotide sequence ID" value="XM_013902099.1"/>
</dbReference>
<dbReference type="GO" id="GO:0000175">
    <property type="term" value="F:3'-5'-RNA exonuclease activity"/>
    <property type="evidence" value="ECO:0007669"/>
    <property type="project" value="TreeGrafter"/>
</dbReference>
<dbReference type="GeneID" id="25565311"/>
<feature type="region of interest" description="Disordered" evidence="1">
    <location>
        <begin position="91"/>
        <end position="116"/>
    </location>
</feature>
<protein>
    <submittedName>
        <fullName evidence="2">Uncharacterized protein</fullName>
    </submittedName>
</protein>
<accession>A0A0L0DBP9</accession>
<dbReference type="Proteomes" id="UP000054408">
    <property type="component" value="Unassembled WGS sequence"/>
</dbReference>
<evidence type="ECO:0000313" key="2">
    <source>
        <dbReference type="EMBL" id="KNC49769.1"/>
    </source>
</evidence>
<dbReference type="STRING" id="461836.A0A0L0DBP9"/>
<feature type="compositionally biased region" description="Gly residues" evidence="1">
    <location>
        <begin position="98"/>
        <end position="113"/>
    </location>
</feature>
<dbReference type="AlphaFoldDB" id="A0A0L0DBP9"/>
<evidence type="ECO:0000256" key="1">
    <source>
        <dbReference type="SAM" id="MobiDB-lite"/>
    </source>
</evidence>
<proteinExistence type="predicted"/>
<gene>
    <name evidence="2" type="ORF">AMSG_06048</name>
</gene>
<evidence type="ECO:0000313" key="3">
    <source>
        <dbReference type="Proteomes" id="UP000054408"/>
    </source>
</evidence>
<dbReference type="Pfam" id="PF14822">
    <property type="entry name" value="Vasohibin"/>
    <property type="match status" value="1"/>
</dbReference>
<reference evidence="2 3" key="1">
    <citation type="submission" date="2010-05" db="EMBL/GenBank/DDBJ databases">
        <title>The Genome Sequence of Thecamonas trahens ATCC 50062.</title>
        <authorList>
            <consortium name="The Broad Institute Genome Sequencing Platform"/>
            <person name="Russ C."/>
            <person name="Cuomo C."/>
            <person name="Shea T."/>
            <person name="Young S.K."/>
            <person name="Zeng Q."/>
            <person name="Koehrsen M."/>
            <person name="Haas B."/>
            <person name="Borodovsky M."/>
            <person name="Guigo R."/>
            <person name="Alvarado L."/>
            <person name="Berlin A."/>
            <person name="Bochicchio J."/>
            <person name="Borenstein D."/>
            <person name="Chapman S."/>
            <person name="Chen Z."/>
            <person name="Freedman E."/>
            <person name="Gellesch M."/>
            <person name="Goldberg J."/>
            <person name="Griggs A."/>
            <person name="Gujja S."/>
            <person name="Heilman E."/>
            <person name="Heiman D."/>
            <person name="Hepburn T."/>
            <person name="Howarth C."/>
            <person name="Jen D."/>
            <person name="Larson L."/>
            <person name="Mehta T."/>
            <person name="Park D."/>
            <person name="Pearson M."/>
            <person name="Roberts A."/>
            <person name="Saif S."/>
            <person name="Shenoy N."/>
            <person name="Sisk P."/>
            <person name="Stolte C."/>
            <person name="Sykes S."/>
            <person name="Thomson T."/>
            <person name="Walk T."/>
            <person name="White J."/>
            <person name="Yandava C."/>
            <person name="Burger G."/>
            <person name="Gray M.W."/>
            <person name="Holland P.W.H."/>
            <person name="King N."/>
            <person name="Lang F.B.F."/>
            <person name="Roger A.J."/>
            <person name="Ruiz-Trillo I."/>
            <person name="Lander E."/>
            <person name="Nusbaum C."/>
        </authorList>
    </citation>
    <scope>NUCLEOTIDE SEQUENCE [LARGE SCALE GENOMIC DNA]</scope>
    <source>
        <strain evidence="2 3">ATCC 50062</strain>
    </source>
</reference>
<name>A0A0L0DBP9_THETB</name>
<dbReference type="eggNOG" id="KOG0620">
    <property type="taxonomic scope" value="Eukaryota"/>
</dbReference>
<dbReference type="PANTHER" id="PTHR12121:SF36">
    <property type="entry name" value="ENDONUCLEASE_EXONUCLEASE_PHOSPHATASE DOMAIN-CONTAINING PROTEIN"/>
    <property type="match status" value="1"/>
</dbReference>
<dbReference type="OrthoDB" id="412787at2759"/>
<organism evidence="2 3">
    <name type="scientific">Thecamonas trahens ATCC 50062</name>
    <dbReference type="NCBI Taxonomy" id="461836"/>
    <lineage>
        <taxon>Eukaryota</taxon>
        <taxon>Apusozoa</taxon>
        <taxon>Apusomonadida</taxon>
        <taxon>Apusomonadidae</taxon>
        <taxon>Thecamonas</taxon>
    </lineage>
</organism>
<dbReference type="PANTHER" id="PTHR12121">
    <property type="entry name" value="CARBON CATABOLITE REPRESSOR PROTEIN 4"/>
    <property type="match status" value="1"/>
</dbReference>
<dbReference type="InterPro" id="IPR036691">
    <property type="entry name" value="Endo/exonu/phosph_ase_sf"/>
</dbReference>
<dbReference type="Gene3D" id="3.60.10.10">
    <property type="entry name" value="Endonuclease/exonuclease/phosphatase"/>
    <property type="match status" value="1"/>
</dbReference>
<dbReference type="InterPro" id="IPR050410">
    <property type="entry name" value="CCR4/nocturin_mRNA_transcr"/>
</dbReference>
<sequence>MDVLDVGVDDLVARAVEEEEALLAAEAAAQAAPHPEPVPGAYGYIPESVAVATVVGAASGGVGRTGEAVLDAVLNLDDGAQVKAADIGITAETESDDGSGGGVESESRGGNGSRGEVAGLVKMQSMSLTATALVKAAERAHGLRVDDVSSAGEILAAVQELVAQYPPRYASALSNVKVGAFGIKRSEPLADALRKAARIIDDPQPITSVEAVYLVLLLTTNMQGVLRVPMVVVSRRKGERYVSSYLMLRHGGAYGLTGQSVVPEGSDSLFNLAFAHGDVPGLLTALLAIYNHLDHEVAAIHLGLPVPHDRGRRAPVQWKYLSLLLVREGVEVAMSRAHMYDAFLRNMESSLQLMWRKSMEEMERVDLINRGSYMLNAARRKPLRKRLARKCEGYRVIKVVKGLRASELDAELDDAASVTRSADEVHAIVKRLTSNHNRIRLNEHRRCECLDCVQYKPPARERFTIESATSPSATGGKPVAFGRDRGATLRLVTYNLLSAYNSHPDDFDYCSDEVFDWRYRAPRLLVEILGYDPDILCLQALDEAAFLDQFEPRLAEVGYDGLFRASGTGDGVAIFYRADVYSAVSAHAIALDTLAADKLVGLDRTDPAAKIYGKVAGMHHHNVALTVLLREKKLDMANQTDRIIAVSNVHLCPLYMDPEGADAARVVQTTQTTLFLEELDRILKHASTGTKLWDWPQIVVGDFSSYALDGPASLLKAQFPLAHPFPVADLPGIISHAQDLAETYGPFANAYHIFDHVFFSEHHFGLRSLLGLPLDPVFHAPLPNAAQCSDHIALVVDLGTISHRLISHQ</sequence>
<dbReference type="InterPro" id="IPR028131">
    <property type="entry name" value="VASH1"/>
</dbReference>